<comment type="caution">
    <text evidence="1">The sequence shown here is derived from an EMBL/GenBank/DDBJ whole genome shotgun (WGS) entry which is preliminary data.</text>
</comment>
<dbReference type="AlphaFoldDB" id="A0A8H9GEJ6"/>
<dbReference type="EMBL" id="BMPT01000002">
    <property type="protein sequence ID" value="GGM15141.1"/>
    <property type="molecule type" value="Genomic_DNA"/>
</dbReference>
<evidence type="ECO:0000313" key="2">
    <source>
        <dbReference type="Proteomes" id="UP000655589"/>
    </source>
</evidence>
<keyword evidence="2" id="KW-1185">Reference proteome</keyword>
<reference evidence="1" key="1">
    <citation type="journal article" date="2014" name="Int. J. Syst. Evol. Microbiol.">
        <title>Complete genome sequence of Corynebacterium casei LMG S-19264T (=DSM 44701T), isolated from a smear-ripened cheese.</title>
        <authorList>
            <consortium name="US DOE Joint Genome Institute (JGI-PGF)"/>
            <person name="Walter F."/>
            <person name="Albersmeier A."/>
            <person name="Kalinowski J."/>
            <person name="Ruckert C."/>
        </authorList>
    </citation>
    <scope>NUCLEOTIDE SEQUENCE</scope>
    <source>
        <strain evidence="1">JCM 3051</strain>
    </source>
</reference>
<organism evidence="1 2">
    <name type="scientific">Promicromonospora citrea</name>
    <dbReference type="NCBI Taxonomy" id="43677"/>
    <lineage>
        <taxon>Bacteria</taxon>
        <taxon>Bacillati</taxon>
        <taxon>Actinomycetota</taxon>
        <taxon>Actinomycetes</taxon>
        <taxon>Micrococcales</taxon>
        <taxon>Promicromonosporaceae</taxon>
        <taxon>Promicromonospora</taxon>
    </lineage>
</organism>
<reference evidence="1" key="2">
    <citation type="submission" date="2020-09" db="EMBL/GenBank/DDBJ databases">
        <authorList>
            <person name="Sun Q."/>
            <person name="Ohkuma M."/>
        </authorList>
    </citation>
    <scope>NUCLEOTIDE SEQUENCE</scope>
    <source>
        <strain evidence="1">JCM 3051</strain>
    </source>
</reference>
<protein>
    <submittedName>
        <fullName evidence="1">Uncharacterized protein</fullName>
    </submittedName>
</protein>
<accession>A0A8H9GEJ6</accession>
<sequence>MRDRHRAVLYAQAEGHRPMSGELSDVLARSRRVSHPAWVAACSTAAESCLSASGPVRTPETRVAGIDRGRQVARTTAATFGLTVATIRDSDAGAPGGGLSEPRDDAVESLIVV</sequence>
<gene>
    <name evidence="1" type="ORF">GCM10010102_08340</name>
</gene>
<dbReference type="Proteomes" id="UP000655589">
    <property type="component" value="Unassembled WGS sequence"/>
</dbReference>
<proteinExistence type="predicted"/>
<name>A0A8H9GEJ6_9MICO</name>
<evidence type="ECO:0000313" key="1">
    <source>
        <dbReference type="EMBL" id="GGM15141.1"/>
    </source>
</evidence>